<evidence type="ECO:0000256" key="7">
    <source>
        <dbReference type="ARBA" id="ARBA00047464"/>
    </source>
</evidence>
<dbReference type="RefSeq" id="WP_146513710.1">
    <property type="nucleotide sequence ID" value="NZ_SJPI01000001.1"/>
</dbReference>
<evidence type="ECO:0000256" key="4">
    <source>
        <dbReference type="ARBA" id="ARBA00022857"/>
    </source>
</evidence>
<comment type="pathway">
    <text evidence="1 8 13">Porphyrin-containing compound metabolism; protoporphyrin-IX biosynthesis; 5-aminolevulinate from L-glutamyl-tRNA(Glu): step 1/2.</text>
</comment>
<dbReference type="InterPro" id="IPR036291">
    <property type="entry name" value="NAD(P)-bd_dom_sf"/>
</dbReference>
<feature type="binding site" evidence="8 11">
    <location>
        <begin position="191"/>
        <end position="196"/>
    </location>
    <ligand>
        <name>NADP(+)</name>
        <dbReference type="ChEBI" id="CHEBI:58349"/>
    </ligand>
</feature>
<keyword evidence="6 8" id="KW-0627">Porphyrin biosynthesis</keyword>
<protein>
    <recommendedName>
        <fullName evidence="3 8">Glutamyl-tRNA reductase</fullName>
        <shortName evidence="8">GluTR</shortName>
        <ecNumber evidence="3 8">1.2.1.70</ecNumber>
    </recommendedName>
</protein>
<feature type="domain" description="Quinate/shikimate 5-dehydrogenase/glutamyl-tRNA reductase" evidence="15">
    <location>
        <begin position="176"/>
        <end position="307"/>
    </location>
</feature>
<comment type="similarity">
    <text evidence="2 8 13">Belongs to the glutamyl-tRNA reductase family.</text>
</comment>
<dbReference type="PIRSF" id="PIRSF000445">
    <property type="entry name" value="4pyrrol_synth_GluRdtase"/>
    <property type="match status" value="1"/>
</dbReference>
<dbReference type="Pfam" id="PF01488">
    <property type="entry name" value="Shikimate_DH"/>
    <property type="match status" value="1"/>
</dbReference>
<dbReference type="HAMAP" id="MF_00087">
    <property type="entry name" value="Glu_tRNA_reductase"/>
    <property type="match status" value="1"/>
</dbReference>
<proteinExistence type="inferred from homology"/>
<feature type="domain" description="Tetrapyrrole biosynthesis glutamyl-tRNA reductase dimerisation" evidence="14">
    <location>
        <begin position="322"/>
        <end position="423"/>
    </location>
</feature>
<evidence type="ECO:0000259" key="16">
    <source>
        <dbReference type="Pfam" id="PF05201"/>
    </source>
</evidence>
<evidence type="ECO:0000259" key="14">
    <source>
        <dbReference type="Pfam" id="PF00745"/>
    </source>
</evidence>
<dbReference type="Pfam" id="PF05201">
    <property type="entry name" value="GlutR_N"/>
    <property type="match status" value="1"/>
</dbReference>
<evidence type="ECO:0000256" key="1">
    <source>
        <dbReference type="ARBA" id="ARBA00005059"/>
    </source>
</evidence>
<dbReference type="UniPathway" id="UPA00251">
    <property type="reaction ID" value="UER00316"/>
</dbReference>
<evidence type="ECO:0000313" key="17">
    <source>
        <dbReference type="EMBL" id="TWT53494.1"/>
    </source>
</evidence>
<dbReference type="PANTHER" id="PTHR43013:SF1">
    <property type="entry name" value="GLUTAMYL-TRNA REDUCTASE"/>
    <property type="match status" value="1"/>
</dbReference>
<dbReference type="SUPFAM" id="SSF51735">
    <property type="entry name" value="NAD(P)-binding Rossmann-fold domains"/>
    <property type="match status" value="1"/>
</dbReference>
<evidence type="ECO:0000256" key="2">
    <source>
        <dbReference type="ARBA" id="ARBA00005916"/>
    </source>
</evidence>
<comment type="caution">
    <text evidence="17">The sequence shown here is derived from an EMBL/GenBank/DDBJ whole genome shotgun (WGS) entry which is preliminary data.</text>
</comment>
<evidence type="ECO:0000256" key="8">
    <source>
        <dbReference type="HAMAP-Rule" id="MF_00087"/>
    </source>
</evidence>
<dbReference type="PROSITE" id="PS00747">
    <property type="entry name" value="GLUTR"/>
    <property type="match status" value="1"/>
</dbReference>
<dbReference type="Pfam" id="PF00745">
    <property type="entry name" value="GlutR_dimer"/>
    <property type="match status" value="1"/>
</dbReference>
<dbReference type="EMBL" id="SJPI01000001">
    <property type="protein sequence ID" value="TWT53494.1"/>
    <property type="molecule type" value="Genomic_DNA"/>
</dbReference>
<comment type="catalytic activity">
    <reaction evidence="7 8 13">
        <text>(S)-4-amino-5-oxopentanoate + tRNA(Glu) + NADP(+) = L-glutamyl-tRNA(Glu) + NADPH + H(+)</text>
        <dbReference type="Rhea" id="RHEA:12344"/>
        <dbReference type="Rhea" id="RHEA-COMP:9663"/>
        <dbReference type="Rhea" id="RHEA-COMP:9680"/>
        <dbReference type="ChEBI" id="CHEBI:15378"/>
        <dbReference type="ChEBI" id="CHEBI:57501"/>
        <dbReference type="ChEBI" id="CHEBI:57783"/>
        <dbReference type="ChEBI" id="CHEBI:58349"/>
        <dbReference type="ChEBI" id="CHEBI:78442"/>
        <dbReference type="ChEBI" id="CHEBI:78520"/>
        <dbReference type="EC" id="1.2.1.70"/>
    </reaction>
</comment>
<gene>
    <name evidence="8 17" type="primary">hemA</name>
    <name evidence="17" type="ORF">Pla22_11230</name>
</gene>
<evidence type="ECO:0000256" key="11">
    <source>
        <dbReference type="PIRSR" id="PIRSR000445-3"/>
    </source>
</evidence>
<feature type="binding site" evidence="8 10">
    <location>
        <position position="110"/>
    </location>
    <ligand>
        <name>substrate</name>
    </ligand>
</feature>
<feature type="domain" description="Glutamyl-tRNA reductase N-terminal" evidence="16">
    <location>
        <begin position="6"/>
        <end position="157"/>
    </location>
</feature>
<sequence>MKLQMIGCSHHDAAVEFREKVAFSSDQVTETLASFRKRFPSCELVLLSTCNRIELYTTAPDETELDQSAVAEFLADERHLRIDEVVDQMIYRSGSEAVAHLFTVASSLDSMVVGEAQILSQVKQAYDLACHVGSAGPLTHSVFQAANRAAKRVQQETAIHRRRVSVPSVAVGEIIPEIFDSLSSKRVVVCGAGEMGTETLRYLSQAGAKNVCIVNRNFNRAVELAEEFLAEPELWESLHEQLLSADIVVGTTSATEPIVEFAEFKAIHERRRGRVLLILDLAIPRDFDAAIGELSGVYLYSIDDLKAACQRNRKEREKEWPKAKEIIDDETQRFIQAFQHRSTGPVIRRLRDQALELKQDELARLKNKLELDQLDPAIAQEVEKSFDRLINKLLHPPLTSIRDDAAEGHRRGLLEAVRHLFNLGDE</sequence>
<dbReference type="InterPro" id="IPR015895">
    <property type="entry name" value="4pyrrol_synth_GluRdtase_N"/>
</dbReference>
<feature type="binding site" evidence="8 10">
    <location>
        <position position="121"/>
    </location>
    <ligand>
        <name>substrate</name>
    </ligand>
</feature>
<evidence type="ECO:0000256" key="12">
    <source>
        <dbReference type="PIRSR" id="PIRSR000445-4"/>
    </source>
</evidence>
<dbReference type="Proteomes" id="UP000316598">
    <property type="component" value="Unassembled WGS sequence"/>
</dbReference>
<dbReference type="Gene3D" id="3.40.50.720">
    <property type="entry name" value="NAD(P)-binding Rossmann-like Domain"/>
    <property type="match status" value="1"/>
</dbReference>
<organism evidence="17 18">
    <name type="scientific">Rubripirellula amarantea</name>
    <dbReference type="NCBI Taxonomy" id="2527999"/>
    <lineage>
        <taxon>Bacteria</taxon>
        <taxon>Pseudomonadati</taxon>
        <taxon>Planctomycetota</taxon>
        <taxon>Planctomycetia</taxon>
        <taxon>Pirellulales</taxon>
        <taxon>Pirellulaceae</taxon>
        <taxon>Rubripirellula</taxon>
    </lineage>
</organism>
<dbReference type="InterPro" id="IPR036453">
    <property type="entry name" value="GluRdtase_dimer_dom_sf"/>
</dbReference>
<keyword evidence="4 8" id="KW-0521">NADP</keyword>
<comment type="domain">
    <text evidence="8">Possesses an unusual extended V-shaped dimeric structure with each monomer consisting of three distinct domains arranged along a curved 'spinal' alpha-helix. The N-terminal catalytic domain specifically recognizes the glutamate moiety of the substrate. The second domain is the NADPH-binding domain, and the third C-terminal domain is responsible for dimerization.</text>
</comment>
<dbReference type="AlphaFoldDB" id="A0A5C5WRG5"/>
<comment type="subunit">
    <text evidence="8">Homodimer.</text>
</comment>
<dbReference type="InterPro" id="IPR006151">
    <property type="entry name" value="Shikm_DH/Glu-tRNA_Rdtase"/>
</dbReference>
<dbReference type="CDD" id="cd05213">
    <property type="entry name" value="NAD_bind_Glutamyl_tRNA_reduct"/>
    <property type="match status" value="1"/>
</dbReference>
<feature type="binding site" evidence="8 10">
    <location>
        <begin position="115"/>
        <end position="117"/>
    </location>
    <ligand>
        <name>substrate</name>
    </ligand>
</feature>
<evidence type="ECO:0000259" key="15">
    <source>
        <dbReference type="Pfam" id="PF01488"/>
    </source>
</evidence>
<feature type="binding site" evidence="8 10">
    <location>
        <begin position="49"/>
        <end position="52"/>
    </location>
    <ligand>
        <name>substrate</name>
    </ligand>
</feature>
<dbReference type="InterPro" id="IPR015896">
    <property type="entry name" value="4pyrrol_synth_GluRdtase_dimer"/>
</dbReference>
<dbReference type="SUPFAM" id="SSF69742">
    <property type="entry name" value="Glutamyl tRNA-reductase catalytic, N-terminal domain"/>
    <property type="match status" value="1"/>
</dbReference>
<name>A0A5C5WRG5_9BACT</name>
<dbReference type="OrthoDB" id="110209at2"/>
<evidence type="ECO:0000313" key="18">
    <source>
        <dbReference type="Proteomes" id="UP000316598"/>
    </source>
</evidence>
<evidence type="ECO:0000256" key="10">
    <source>
        <dbReference type="PIRSR" id="PIRSR000445-2"/>
    </source>
</evidence>
<evidence type="ECO:0000256" key="13">
    <source>
        <dbReference type="RuleBase" id="RU000584"/>
    </source>
</evidence>
<reference evidence="17 18" key="1">
    <citation type="submission" date="2019-02" db="EMBL/GenBank/DDBJ databases">
        <title>Deep-cultivation of Planctomycetes and their phenomic and genomic characterization uncovers novel biology.</title>
        <authorList>
            <person name="Wiegand S."/>
            <person name="Jogler M."/>
            <person name="Boedeker C."/>
            <person name="Pinto D."/>
            <person name="Vollmers J."/>
            <person name="Rivas-Marin E."/>
            <person name="Kohn T."/>
            <person name="Peeters S.H."/>
            <person name="Heuer A."/>
            <person name="Rast P."/>
            <person name="Oberbeckmann S."/>
            <person name="Bunk B."/>
            <person name="Jeske O."/>
            <person name="Meyerdierks A."/>
            <person name="Storesund J.E."/>
            <person name="Kallscheuer N."/>
            <person name="Luecker S."/>
            <person name="Lage O.M."/>
            <person name="Pohl T."/>
            <person name="Merkel B.J."/>
            <person name="Hornburger P."/>
            <person name="Mueller R.-W."/>
            <person name="Bruemmer F."/>
            <person name="Labrenz M."/>
            <person name="Spormann A.M."/>
            <person name="Op Den Camp H."/>
            <person name="Overmann J."/>
            <person name="Amann R."/>
            <person name="Jetten M.S.M."/>
            <person name="Mascher T."/>
            <person name="Medema M.H."/>
            <person name="Devos D.P."/>
            <person name="Kaster A.-K."/>
            <person name="Ovreas L."/>
            <person name="Rohde M."/>
            <person name="Galperin M.Y."/>
            <person name="Jogler C."/>
        </authorList>
    </citation>
    <scope>NUCLEOTIDE SEQUENCE [LARGE SCALE GENOMIC DNA]</scope>
    <source>
        <strain evidence="17 18">Pla22</strain>
    </source>
</reference>
<keyword evidence="5 8" id="KW-0560">Oxidoreductase</keyword>
<dbReference type="InterPro" id="IPR018214">
    <property type="entry name" value="GluRdtase_CS"/>
</dbReference>
<dbReference type="NCBIfam" id="TIGR01035">
    <property type="entry name" value="hemA"/>
    <property type="match status" value="1"/>
</dbReference>
<evidence type="ECO:0000256" key="5">
    <source>
        <dbReference type="ARBA" id="ARBA00023002"/>
    </source>
</evidence>
<dbReference type="Gene3D" id="3.30.460.30">
    <property type="entry name" value="Glutamyl-tRNA reductase, N-terminal domain"/>
    <property type="match status" value="1"/>
</dbReference>
<feature type="site" description="Important for activity" evidence="8 12">
    <location>
        <position position="100"/>
    </location>
</feature>
<dbReference type="GO" id="GO:0019353">
    <property type="term" value="P:protoporphyrinogen IX biosynthetic process from glutamate"/>
    <property type="evidence" value="ECO:0007669"/>
    <property type="project" value="TreeGrafter"/>
</dbReference>
<dbReference type="InterPro" id="IPR036343">
    <property type="entry name" value="GluRdtase_N_sf"/>
</dbReference>
<dbReference type="InterPro" id="IPR000343">
    <property type="entry name" value="4pyrrol_synth_GluRdtase"/>
</dbReference>
<evidence type="ECO:0000256" key="6">
    <source>
        <dbReference type="ARBA" id="ARBA00023244"/>
    </source>
</evidence>
<feature type="active site" description="Nucleophile" evidence="8 9">
    <location>
        <position position="50"/>
    </location>
</feature>
<dbReference type="GO" id="GO:0050661">
    <property type="term" value="F:NADP binding"/>
    <property type="evidence" value="ECO:0007669"/>
    <property type="project" value="InterPro"/>
</dbReference>
<accession>A0A5C5WRG5</accession>
<dbReference type="SUPFAM" id="SSF69075">
    <property type="entry name" value="Glutamyl tRNA-reductase dimerization domain"/>
    <property type="match status" value="1"/>
</dbReference>
<evidence type="ECO:0000256" key="9">
    <source>
        <dbReference type="PIRSR" id="PIRSR000445-1"/>
    </source>
</evidence>
<evidence type="ECO:0000256" key="3">
    <source>
        <dbReference type="ARBA" id="ARBA00012970"/>
    </source>
</evidence>
<dbReference type="GO" id="GO:0008883">
    <property type="term" value="F:glutamyl-tRNA reductase activity"/>
    <property type="evidence" value="ECO:0007669"/>
    <property type="project" value="UniProtKB-UniRule"/>
</dbReference>
<dbReference type="EC" id="1.2.1.70" evidence="3 8"/>
<dbReference type="PANTHER" id="PTHR43013">
    <property type="entry name" value="GLUTAMYL-TRNA REDUCTASE"/>
    <property type="match status" value="1"/>
</dbReference>
<comment type="function">
    <text evidence="8">Catalyzes the NADPH-dependent reduction of glutamyl-tRNA(Glu) to glutamate 1-semialdehyde (GSA).</text>
</comment>
<keyword evidence="18" id="KW-1185">Reference proteome</keyword>
<comment type="miscellaneous">
    <text evidence="8">During catalysis, the active site Cys acts as a nucleophile attacking the alpha-carbonyl group of tRNA-bound glutamate with the formation of a thioester intermediate between enzyme and glutamate, and the concomitant release of tRNA(Glu). The thioester intermediate is finally reduced by direct hydride transfer from NADPH, to form the product GSA.</text>
</comment>
<dbReference type="FunFam" id="3.30.460.30:FF:000001">
    <property type="entry name" value="Glutamyl-tRNA reductase"/>
    <property type="match status" value="1"/>
</dbReference>